<accession>A0A811UFD6</accession>
<name>A0A811UFD6_CERCA</name>
<evidence type="ECO:0000313" key="2">
    <source>
        <dbReference type="Proteomes" id="UP000606786"/>
    </source>
</evidence>
<dbReference type="AlphaFoldDB" id="A0A811UFD6"/>
<evidence type="ECO:0000313" key="1">
    <source>
        <dbReference type="EMBL" id="CAD6997511.1"/>
    </source>
</evidence>
<protein>
    <submittedName>
        <fullName evidence="1">(Mediterranean fruit fly) hypothetical protein</fullName>
    </submittedName>
</protein>
<gene>
    <name evidence="1" type="ORF">CCAP1982_LOCUS6150</name>
</gene>
<keyword evidence="2" id="KW-1185">Reference proteome</keyword>
<proteinExistence type="predicted"/>
<dbReference type="EMBL" id="CAJHJT010000012">
    <property type="protein sequence ID" value="CAD6997511.1"/>
    <property type="molecule type" value="Genomic_DNA"/>
</dbReference>
<organism evidence="1 2">
    <name type="scientific">Ceratitis capitata</name>
    <name type="common">Mediterranean fruit fly</name>
    <name type="synonym">Tephritis capitata</name>
    <dbReference type="NCBI Taxonomy" id="7213"/>
    <lineage>
        <taxon>Eukaryota</taxon>
        <taxon>Metazoa</taxon>
        <taxon>Ecdysozoa</taxon>
        <taxon>Arthropoda</taxon>
        <taxon>Hexapoda</taxon>
        <taxon>Insecta</taxon>
        <taxon>Pterygota</taxon>
        <taxon>Neoptera</taxon>
        <taxon>Endopterygota</taxon>
        <taxon>Diptera</taxon>
        <taxon>Brachycera</taxon>
        <taxon>Muscomorpha</taxon>
        <taxon>Tephritoidea</taxon>
        <taxon>Tephritidae</taxon>
        <taxon>Ceratitis</taxon>
        <taxon>Ceratitis</taxon>
    </lineage>
</organism>
<reference evidence="1" key="1">
    <citation type="submission" date="2020-11" db="EMBL/GenBank/DDBJ databases">
        <authorList>
            <person name="Whitehead M."/>
        </authorList>
    </citation>
    <scope>NUCLEOTIDE SEQUENCE</scope>
    <source>
        <strain evidence="1">EGII</strain>
    </source>
</reference>
<dbReference type="Proteomes" id="UP000606786">
    <property type="component" value="Unassembled WGS sequence"/>
</dbReference>
<comment type="caution">
    <text evidence="1">The sequence shown here is derived from an EMBL/GenBank/DDBJ whole genome shotgun (WGS) entry which is preliminary data.</text>
</comment>
<feature type="non-terminal residue" evidence="1">
    <location>
        <position position="1"/>
    </location>
</feature>
<sequence length="73" mass="8487">EYLTALQPGIHNIIKPESMTVRIANRGNVYARSVEWTFVRYSVLVEALERLHVCNACTLNQQNKFRKAKRPDK</sequence>